<gene>
    <name evidence="9" type="ORF">NEOLEDRAFT_1134243</name>
</gene>
<dbReference type="Gene3D" id="2.30.29.30">
    <property type="entry name" value="Pleckstrin-homology domain (PH domain)/Phosphotyrosine-binding domain (PTB)"/>
    <property type="match status" value="1"/>
</dbReference>
<dbReference type="Gene3D" id="2.30.30.380">
    <property type="entry name" value="Zn-finger domain of Sec23/24"/>
    <property type="match status" value="1"/>
</dbReference>
<sequence length="582" mass="62526">MALARFTKPVDGTIPVPALLYDDEDLVTSQDEVGIYDGSAKSPLHQTGALTLTSHRLFFISIPTPFDSFSLDLSHVVRTDYYGGLLRSSAKITLHLNVSADDKNDSEGPGEESEWATWECEVCGNRNGPGLSPAKAALCSLCGVPRSLSSSGPSTPKTLPAQVRTSLTSTLLPALPARGTGPLTSTSESGTEVIACPACTFHNHPSLRVCEVCATPLPLPALSIQATRSLTASPAPSAALKSDDVSSIRLSFRKGGDKTFYAALKRTLQGKAWQVAKEASSTSYTTLSTITGGVSGIMSAVQNNAQQRNTSMSTALSDLEALMSQAKHMVTLASELTEQIRVVEAKAKAEGRGSLSDGTEEGEAANFIQTSLAQLGLSMTNAPITQDMVKDERKWMEELTRELAGLLQQGEERFGNNWEGEIILDGSFGVVERKKSSSLMRGRGIVGLDEIWGGWNRARGVALIPPSTFLQALSLLPSYTSPPLLLRTFPSGLSVLHTPRYTHVAFTCRLSSLITLSGPHTTLEVAQEERVTVSLAGEMIAEVEKDGEICRDEVQVDGPFCGGRDVRWWLNVFEDYAWDGQT</sequence>
<evidence type="ECO:0000256" key="7">
    <source>
        <dbReference type="RuleBase" id="RU367095"/>
    </source>
</evidence>
<comment type="similarity">
    <text evidence="1 7">Belongs to the VPS36 family.</text>
</comment>
<evidence type="ECO:0000256" key="4">
    <source>
        <dbReference type="ARBA" id="ARBA00022771"/>
    </source>
</evidence>
<dbReference type="SUPFAM" id="SSF50729">
    <property type="entry name" value="PH domain-like"/>
    <property type="match status" value="1"/>
</dbReference>
<dbReference type="SUPFAM" id="SSF46785">
    <property type="entry name" value="Winged helix' DNA-binding domain"/>
    <property type="match status" value="1"/>
</dbReference>
<organism evidence="9 10">
    <name type="scientific">Neolentinus lepideus HHB14362 ss-1</name>
    <dbReference type="NCBI Taxonomy" id="1314782"/>
    <lineage>
        <taxon>Eukaryota</taxon>
        <taxon>Fungi</taxon>
        <taxon>Dikarya</taxon>
        <taxon>Basidiomycota</taxon>
        <taxon>Agaricomycotina</taxon>
        <taxon>Agaricomycetes</taxon>
        <taxon>Gloeophyllales</taxon>
        <taxon>Gloeophyllaceae</taxon>
        <taxon>Neolentinus</taxon>
    </lineage>
</organism>
<keyword evidence="7" id="KW-0967">Endosome</keyword>
<evidence type="ECO:0000256" key="2">
    <source>
        <dbReference type="ARBA" id="ARBA00022448"/>
    </source>
</evidence>
<keyword evidence="3" id="KW-0479">Metal-binding</keyword>
<dbReference type="Gene3D" id="1.10.10.10">
    <property type="entry name" value="Winged helix-like DNA-binding domain superfamily/Winged helix DNA-binding domain"/>
    <property type="match status" value="2"/>
</dbReference>
<comment type="subcellular location">
    <subcellularLocation>
        <location evidence="7">Cytoplasm</location>
    </subcellularLocation>
    <subcellularLocation>
        <location evidence="7">Endosome</location>
    </subcellularLocation>
</comment>
<dbReference type="SUPFAM" id="SSF90209">
    <property type="entry name" value="Ran binding protein zinc finger-like"/>
    <property type="match status" value="1"/>
</dbReference>
<name>A0A165SE47_9AGAM</name>
<dbReference type="InterPro" id="IPR036443">
    <property type="entry name" value="Znf_RanBP2_sf"/>
</dbReference>
<keyword evidence="6 7" id="KW-0653">Protein transport</keyword>
<accession>A0A165SE47</accession>
<evidence type="ECO:0000313" key="9">
    <source>
        <dbReference type="EMBL" id="KZT25023.1"/>
    </source>
</evidence>
<dbReference type="InterPro" id="IPR036388">
    <property type="entry name" value="WH-like_DNA-bd_sf"/>
</dbReference>
<evidence type="ECO:0000259" key="8">
    <source>
        <dbReference type="PROSITE" id="PS51495"/>
    </source>
</evidence>
<reference evidence="9 10" key="1">
    <citation type="journal article" date="2016" name="Mol. Biol. Evol.">
        <title>Comparative Genomics of Early-Diverging Mushroom-Forming Fungi Provides Insights into the Origins of Lignocellulose Decay Capabilities.</title>
        <authorList>
            <person name="Nagy L.G."/>
            <person name="Riley R."/>
            <person name="Tritt A."/>
            <person name="Adam C."/>
            <person name="Daum C."/>
            <person name="Floudas D."/>
            <person name="Sun H."/>
            <person name="Yadav J.S."/>
            <person name="Pangilinan J."/>
            <person name="Larsson K.H."/>
            <person name="Matsuura K."/>
            <person name="Barry K."/>
            <person name="Labutti K."/>
            <person name="Kuo R."/>
            <person name="Ohm R.A."/>
            <person name="Bhattacharya S.S."/>
            <person name="Shirouzu T."/>
            <person name="Yoshinaga Y."/>
            <person name="Martin F.M."/>
            <person name="Grigoriev I.V."/>
            <person name="Hibbett D.S."/>
        </authorList>
    </citation>
    <scope>NUCLEOTIDE SEQUENCE [LARGE SCALE GENOMIC DNA]</scope>
    <source>
        <strain evidence="9 10">HHB14362 ss-1</strain>
    </source>
</reference>
<dbReference type="AlphaFoldDB" id="A0A165SE47"/>
<dbReference type="PANTHER" id="PTHR13128">
    <property type="entry name" value="VACUOLAR PROTEIN-SORTING-ASSOCIATED PROTEIN 36"/>
    <property type="match status" value="1"/>
</dbReference>
<keyword evidence="4" id="KW-0863">Zinc-finger</keyword>
<dbReference type="GO" id="GO:0000814">
    <property type="term" value="C:ESCRT II complex"/>
    <property type="evidence" value="ECO:0007669"/>
    <property type="project" value="UniProtKB-UniRule"/>
</dbReference>
<dbReference type="Gene3D" id="6.10.140.260">
    <property type="match status" value="1"/>
</dbReference>
<keyword evidence="7" id="KW-0963">Cytoplasm</keyword>
<dbReference type="InterPro" id="IPR011993">
    <property type="entry name" value="PH-like_dom_sf"/>
</dbReference>
<dbReference type="EMBL" id="KV425574">
    <property type="protein sequence ID" value="KZT25023.1"/>
    <property type="molecule type" value="Genomic_DNA"/>
</dbReference>
<dbReference type="PROSITE" id="PS51495">
    <property type="entry name" value="GLUE"/>
    <property type="match status" value="1"/>
</dbReference>
<keyword evidence="2 7" id="KW-0813">Transport</keyword>
<dbReference type="FunCoup" id="A0A165SE47">
    <property type="interactions" value="130"/>
</dbReference>
<dbReference type="InParanoid" id="A0A165SE47"/>
<dbReference type="OrthoDB" id="271448at2759"/>
<feature type="domain" description="GLUE N-terminal" evidence="8">
    <location>
        <begin position="10"/>
        <end position="280"/>
    </location>
</feature>
<comment type="function">
    <text evidence="7">Component of the ESCRT-II complex (endosomal sorting complex required for transport II), which is required for multivesicular body (MVB) formation and sorting of endosomal cargo proteins into MVBs.</text>
</comment>
<dbReference type="GO" id="GO:0031902">
    <property type="term" value="C:late endosome membrane"/>
    <property type="evidence" value="ECO:0007669"/>
    <property type="project" value="UniProtKB-UniRule"/>
</dbReference>
<dbReference type="InterPro" id="IPR001876">
    <property type="entry name" value="Znf_RanBP2"/>
</dbReference>
<evidence type="ECO:0000256" key="6">
    <source>
        <dbReference type="ARBA" id="ARBA00022927"/>
    </source>
</evidence>
<dbReference type="Pfam" id="PF04157">
    <property type="entry name" value="EAP30"/>
    <property type="match status" value="1"/>
</dbReference>
<proteinExistence type="inferred from homology"/>
<dbReference type="Pfam" id="PF11605">
    <property type="entry name" value="Vps36_ESCRT-II"/>
    <property type="match status" value="1"/>
</dbReference>
<dbReference type="GO" id="GO:0043130">
    <property type="term" value="F:ubiquitin binding"/>
    <property type="evidence" value="ECO:0007669"/>
    <property type="project" value="UniProtKB-UniRule"/>
</dbReference>
<dbReference type="GO" id="GO:0008270">
    <property type="term" value="F:zinc ion binding"/>
    <property type="evidence" value="ECO:0007669"/>
    <property type="project" value="UniProtKB-KW"/>
</dbReference>
<dbReference type="InterPro" id="IPR021648">
    <property type="entry name" value="GLUE_dom"/>
</dbReference>
<evidence type="ECO:0000256" key="1">
    <source>
        <dbReference type="ARBA" id="ARBA00009697"/>
    </source>
</evidence>
<dbReference type="InterPro" id="IPR037855">
    <property type="entry name" value="Vps36"/>
</dbReference>
<dbReference type="InterPro" id="IPR040608">
    <property type="entry name" value="Snf8/Vps36"/>
</dbReference>
<evidence type="ECO:0000256" key="5">
    <source>
        <dbReference type="ARBA" id="ARBA00022833"/>
    </source>
</evidence>
<dbReference type="STRING" id="1314782.A0A165SE47"/>
<dbReference type="GO" id="GO:0032266">
    <property type="term" value="F:phosphatidylinositol-3-phosphate binding"/>
    <property type="evidence" value="ECO:0007669"/>
    <property type="project" value="UniProtKB-UniRule"/>
</dbReference>
<evidence type="ECO:0000313" key="10">
    <source>
        <dbReference type="Proteomes" id="UP000076761"/>
    </source>
</evidence>
<evidence type="ECO:0000256" key="3">
    <source>
        <dbReference type="ARBA" id="ARBA00022723"/>
    </source>
</evidence>
<keyword evidence="10" id="KW-1185">Reference proteome</keyword>
<dbReference type="InterPro" id="IPR036390">
    <property type="entry name" value="WH_DNA-bd_sf"/>
</dbReference>
<protein>
    <recommendedName>
        <fullName evidence="7">Vacuolar protein-sorting-associated protein 36</fullName>
    </recommendedName>
    <alternativeName>
        <fullName evidence="7">ESCRT-II complex subunit VPS36</fullName>
    </alternativeName>
</protein>
<dbReference type="GO" id="GO:0043328">
    <property type="term" value="P:protein transport to vacuole involved in ubiquitin-dependent protein catabolic process via the multivesicular body sorting pathway"/>
    <property type="evidence" value="ECO:0007669"/>
    <property type="project" value="UniProtKB-UniRule"/>
</dbReference>
<dbReference type="Proteomes" id="UP000076761">
    <property type="component" value="Unassembled WGS sequence"/>
</dbReference>
<keyword evidence="5" id="KW-0862">Zinc</keyword>
<dbReference type="PANTHER" id="PTHR13128:SF12">
    <property type="entry name" value="VACUOLAR PROTEIN-SORTING-ASSOCIATED PROTEIN 36"/>
    <property type="match status" value="1"/>
</dbReference>
<comment type="subunit">
    <text evidence="7">Component of the endosomal sorting complex required for transport II (ESCRT-II).</text>
</comment>
<dbReference type="SMART" id="SM00547">
    <property type="entry name" value="ZnF_RBZ"/>
    <property type="match status" value="2"/>
</dbReference>